<dbReference type="SUPFAM" id="SSF53850">
    <property type="entry name" value="Periplasmic binding protein-like II"/>
    <property type="match status" value="1"/>
</dbReference>
<evidence type="ECO:0000313" key="5">
    <source>
        <dbReference type="Proteomes" id="UP001528823"/>
    </source>
</evidence>
<dbReference type="Pfam" id="PF00497">
    <property type="entry name" value="SBP_bac_3"/>
    <property type="match status" value="1"/>
</dbReference>
<dbReference type="Proteomes" id="UP001528823">
    <property type="component" value="Unassembled WGS sequence"/>
</dbReference>
<evidence type="ECO:0000256" key="2">
    <source>
        <dbReference type="ARBA" id="ARBA00022729"/>
    </source>
</evidence>
<comment type="caution">
    <text evidence="4">The sequence shown here is derived from an EMBL/GenBank/DDBJ whole genome shotgun (WGS) entry which is preliminary data.</text>
</comment>
<evidence type="ECO:0000259" key="3">
    <source>
        <dbReference type="SMART" id="SM00062"/>
    </source>
</evidence>
<dbReference type="EMBL" id="JAPMOU010000045">
    <property type="protein sequence ID" value="MDE1464896.1"/>
    <property type="molecule type" value="Genomic_DNA"/>
</dbReference>
<reference evidence="4 5" key="1">
    <citation type="submission" date="2022-11" db="EMBL/GenBank/DDBJ databases">
        <title>Spartinivicinus poritis sp. nov., isolated from scleractinian coral Porites lutea.</title>
        <authorList>
            <person name="Zhang G."/>
            <person name="Cai L."/>
            <person name="Wei Q."/>
        </authorList>
    </citation>
    <scope>NUCLEOTIDE SEQUENCE [LARGE SCALE GENOMIC DNA]</scope>
    <source>
        <strain evidence="4 5">A2-2</strain>
    </source>
</reference>
<dbReference type="PANTHER" id="PTHR35936">
    <property type="entry name" value="MEMBRANE-BOUND LYTIC MUREIN TRANSGLYCOSYLASE F"/>
    <property type="match status" value="1"/>
</dbReference>
<comment type="similarity">
    <text evidence="1">Belongs to the bacterial solute-binding protein 3 family.</text>
</comment>
<sequence length="265" mass="30047">MTVCTSKSLLLLIVYTLTILPIYTVYVESVLSCELTIFGNSNKPPKNYLDQQGKPQGILVDMMSYLGEKMDCKFNIRLYPWKRAYKYALAGEGGIIGFSKNSQRLKLFDYSEVMYYDDMILVTTQRGKFDYQSIKDLRGKTLSVTLGSSFGDEYDNAVASKLFSVRAAPFPEDRLLQLLSGQVDVVLLGPGKLGLHAAIAQNEKLKQQQNQFVILPKPFKRDPNFLGIAKTLNRQPFIKRFNQALHEGVNSGKFNDILLRYLTEK</sequence>
<dbReference type="Gene3D" id="3.40.190.10">
    <property type="entry name" value="Periplasmic binding protein-like II"/>
    <property type="match status" value="2"/>
</dbReference>
<dbReference type="InterPro" id="IPR001638">
    <property type="entry name" value="Solute-binding_3/MltF_N"/>
</dbReference>
<gene>
    <name evidence="4" type="ORF">ORQ98_23310</name>
</gene>
<evidence type="ECO:0000256" key="1">
    <source>
        <dbReference type="ARBA" id="ARBA00010333"/>
    </source>
</evidence>
<organism evidence="4 5">
    <name type="scientific">Spartinivicinus poritis</name>
    <dbReference type="NCBI Taxonomy" id="2994640"/>
    <lineage>
        <taxon>Bacteria</taxon>
        <taxon>Pseudomonadati</taxon>
        <taxon>Pseudomonadota</taxon>
        <taxon>Gammaproteobacteria</taxon>
        <taxon>Oceanospirillales</taxon>
        <taxon>Zooshikellaceae</taxon>
        <taxon>Spartinivicinus</taxon>
    </lineage>
</organism>
<keyword evidence="5" id="KW-1185">Reference proteome</keyword>
<protein>
    <submittedName>
        <fullName evidence="4">Transporter substrate-binding domain-containing protein</fullName>
    </submittedName>
</protein>
<name>A0ABT5UFX7_9GAMM</name>
<dbReference type="PANTHER" id="PTHR35936:SF25">
    <property type="entry name" value="ABC TRANSPORTER SUBSTRATE-BINDING PROTEIN"/>
    <property type="match status" value="1"/>
</dbReference>
<feature type="domain" description="Solute-binding protein family 3/N-terminal" evidence="3">
    <location>
        <begin position="34"/>
        <end position="265"/>
    </location>
</feature>
<dbReference type="RefSeq" id="WP_274691203.1">
    <property type="nucleotide sequence ID" value="NZ_JAPMOU010000045.1"/>
</dbReference>
<evidence type="ECO:0000313" key="4">
    <source>
        <dbReference type="EMBL" id="MDE1464896.1"/>
    </source>
</evidence>
<dbReference type="SMART" id="SM00062">
    <property type="entry name" value="PBPb"/>
    <property type="match status" value="1"/>
</dbReference>
<proteinExistence type="inferred from homology"/>
<accession>A0ABT5UFX7</accession>
<keyword evidence="2" id="KW-0732">Signal</keyword>